<keyword evidence="1" id="KW-0732">Signal</keyword>
<dbReference type="PROSITE" id="PS01098">
    <property type="entry name" value="LIPASE_GDSL_SER"/>
    <property type="match status" value="1"/>
</dbReference>
<feature type="chain" id="PRO_5015765349" evidence="1">
    <location>
        <begin position="25"/>
        <end position="470"/>
    </location>
</feature>
<name>A0A2S0M6Q0_MEGEL</name>
<feature type="domain" description="SGNH hydrolase-type esterase" evidence="2">
    <location>
        <begin position="280"/>
        <end position="447"/>
    </location>
</feature>
<evidence type="ECO:0000313" key="4">
    <source>
        <dbReference type="Proteomes" id="UP000238358"/>
    </source>
</evidence>
<feature type="signal peptide" evidence="1">
    <location>
        <begin position="1"/>
        <end position="24"/>
    </location>
</feature>
<organism evidence="3 4">
    <name type="scientific">Megasphaera elsdenii</name>
    <dbReference type="NCBI Taxonomy" id="907"/>
    <lineage>
        <taxon>Bacteria</taxon>
        <taxon>Bacillati</taxon>
        <taxon>Bacillota</taxon>
        <taxon>Negativicutes</taxon>
        <taxon>Veillonellales</taxon>
        <taxon>Veillonellaceae</taxon>
        <taxon>Megasphaera</taxon>
    </lineage>
</organism>
<accession>A0A2S0M6Q0</accession>
<evidence type="ECO:0000313" key="3">
    <source>
        <dbReference type="EMBL" id="AVO27127.1"/>
    </source>
</evidence>
<dbReference type="GO" id="GO:0006629">
    <property type="term" value="P:lipid metabolic process"/>
    <property type="evidence" value="ECO:0007669"/>
    <property type="project" value="InterPro"/>
</dbReference>
<dbReference type="PANTHER" id="PTHR30383:SF5">
    <property type="entry name" value="SGNH HYDROLASE-TYPE ESTERASE DOMAIN-CONTAINING PROTEIN"/>
    <property type="match status" value="1"/>
</dbReference>
<dbReference type="InterPro" id="IPR013830">
    <property type="entry name" value="SGNH_hydro"/>
</dbReference>
<protein>
    <submittedName>
        <fullName evidence="3">Lipolytic enzyme</fullName>
    </submittedName>
</protein>
<dbReference type="EMBL" id="CP027569">
    <property type="protein sequence ID" value="AVO27127.1"/>
    <property type="molecule type" value="Genomic_DNA"/>
</dbReference>
<dbReference type="OrthoDB" id="1625474at2"/>
<dbReference type="InterPro" id="IPR008265">
    <property type="entry name" value="Lipase_GDSL_AS"/>
</dbReference>
<dbReference type="InterPro" id="IPR036514">
    <property type="entry name" value="SGNH_hydro_sf"/>
</dbReference>
<dbReference type="GO" id="GO:0004622">
    <property type="term" value="F:phosphatidylcholine lysophospholipase activity"/>
    <property type="evidence" value="ECO:0007669"/>
    <property type="project" value="TreeGrafter"/>
</dbReference>
<proteinExistence type="predicted"/>
<dbReference type="AlphaFoldDB" id="A0A2S0M6Q0"/>
<dbReference type="InterPro" id="IPR051532">
    <property type="entry name" value="Ester_Hydrolysis_Enzymes"/>
</dbReference>
<dbReference type="Gene3D" id="3.40.50.1110">
    <property type="entry name" value="SGNH hydrolase"/>
    <property type="match status" value="1"/>
</dbReference>
<reference evidence="3 4" key="1">
    <citation type="journal article" date="2018" name="Genome Announc.">
        <title>Complete genomes of two Megasphaera elsdenii strains, NCIMB 702410 and ATCC 25940.</title>
        <authorList>
            <person name="Hatmaker E.A."/>
            <person name="O'Dell K."/>
            <person name="Riley L.A."/>
            <person name="Klingeman D.M."/>
            <person name="Guss A.M."/>
        </authorList>
    </citation>
    <scope>NUCLEOTIDE SEQUENCE [LARGE SCALE GENOMIC DNA]</scope>
    <source>
        <strain evidence="3 4">NCIMB702410</strain>
    </source>
</reference>
<dbReference type="RefSeq" id="WP_027895396.1">
    <property type="nucleotide sequence ID" value="NZ_CATZRX010000016.1"/>
</dbReference>
<dbReference type="Pfam" id="PF13472">
    <property type="entry name" value="Lipase_GDSL_2"/>
    <property type="match status" value="1"/>
</dbReference>
<dbReference type="Proteomes" id="UP000238358">
    <property type="component" value="Chromosome"/>
</dbReference>
<dbReference type="Gene3D" id="2.60.40.10">
    <property type="entry name" value="Immunoglobulins"/>
    <property type="match status" value="2"/>
</dbReference>
<dbReference type="PANTHER" id="PTHR30383">
    <property type="entry name" value="THIOESTERASE 1/PROTEASE 1/LYSOPHOSPHOLIPASE L1"/>
    <property type="match status" value="1"/>
</dbReference>
<dbReference type="InterPro" id="IPR013783">
    <property type="entry name" value="Ig-like_fold"/>
</dbReference>
<gene>
    <name evidence="3" type="ORF">C6Y28_05640</name>
</gene>
<evidence type="ECO:0000259" key="2">
    <source>
        <dbReference type="Pfam" id="PF13472"/>
    </source>
</evidence>
<dbReference type="SUPFAM" id="SSF52266">
    <property type="entry name" value="SGNH hydrolase"/>
    <property type="match status" value="1"/>
</dbReference>
<sequence length="470" mass="51618">MRKQIAFVTALMALTLGVGILAGARQSTDSHGVDVALEEARQHATTDGDDVPALREKPQVTLHYPATDPADAHPILRWSRVDGAVMYDVQILKKEEEKDADGKPSTSYEPFMDDQKAYTTGLELDLPDTFLGQVFYWRVRGLDLKGRPVSEFSDVEEVHVDIFQPFTEKPTPLSFFNQGPGQTLLYPVYDWIAVPGAAKYEVEILNDLPEDPNGTAPSIHRIDSYTPQYAQQYDQKARMGDKPFYWRVLALDGAGNPIGGYSDALPFELDPAAEQGVVAIFGDSISHGGGSISYSPTDWDFSYASYLMFPTINLAQSGDTSAMGVERFDRDVLPFKPSYVIILIGSNSLRAGVPAGEVIADLRTLKKKCLSHGIKPVFLTIPPLNPKNIKAAFDQDTADDWRSAIAEVNDYIDTQVHIDITPGMADSHGELKTELALDGLHLDPPGKKMMAAAINNAWASITELPDSAWE</sequence>
<evidence type="ECO:0000256" key="1">
    <source>
        <dbReference type="SAM" id="SignalP"/>
    </source>
</evidence>